<dbReference type="EMBL" id="JASZZN010000007">
    <property type="protein sequence ID" value="MDM4015974.1"/>
    <property type="molecule type" value="Genomic_DNA"/>
</dbReference>
<feature type="compositionally biased region" description="Basic residues" evidence="1">
    <location>
        <begin position="85"/>
        <end position="101"/>
    </location>
</feature>
<sequence length="155" mass="17696">METTIDARDGVTLGSPEWSERKRADWNDPAVREVLRREARAIYNAAPSNERMMRDLRTLSRTYRVGLHHLTREVGTAIRTPIAHATRRRVAATTPRRRHSGAHWQTDFARAREARRKRHDTTEPENAIAARFAAMAKSIRHLVIANAARMIGRAA</sequence>
<dbReference type="Proteomes" id="UP001239462">
    <property type="component" value="Unassembled WGS sequence"/>
</dbReference>
<comment type="caution">
    <text evidence="2">The sequence shown here is derived from an EMBL/GenBank/DDBJ whole genome shotgun (WGS) entry which is preliminary data.</text>
</comment>
<accession>A0ABT7PHJ6</accession>
<protein>
    <submittedName>
        <fullName evidence="2">Uncharacterized protein</fullName>
    </submittedName>
</protein>
<evidence type="ECO:0000313" key="2">
    <source>
        <dbReference type="EMBL" id="MDM4015974.1"/>
    </source>
</evidence>
<name>A0ABT7PHJ6_9BACT</name>
<gene>
    <name evidence="2" type="ORF">QTN89_11065</name>
</gene>
<dbReference type="RefSeq" id="WP_289163570.1">
    <property type="nucleotide sequence ID" value="NZ_JASZZN010000007.1"/>
</dbReference>
<keyword evidence="3" id="KW-1185">Reference proteome</keyword>
<evidence type="ECO:0000313" key="3">
    <source>
        <dbReference type="Proteomes" id="UP001239462"/>
    </source>
</evidence>
<reference evidence="2 3" key="1">
    <citation type="submission" date="2023-06" db="EMBL/GenBank/DDBJ databases">
        <title>Roseiconus lacunae JC819 isolated from Gulf of Mannar region, Tamil Nadu.</title>
        <authorList>
            <person name="Pk S."/>
            <person name="Ch S."/>
            <person name="Ch V.R."/>
        </authorList>
    </citation>
    <scope>NUCLEOTIDE SEQUENCE [LARGE SCALE GENOMIC DNA]</scope>
    <source>
        <strain evidence="2 3">JC819</strain>
    </source>
</reference>
<evidence type="ECO:0000256" key="1">
    <source>
        <dbReference type="SAM" id="MobiDB-lite"/>
    </source>
</evidence>
<feature type="region of interest" description="Disordered" evidence="1">
    <location>
        <begin position="85"/>
        <end position="104"/>
    </location>
</feature>
<proteinExistence type="predicted"/>
<organism evidence="2 3">
    <name type="scientific">Roseiconus lacunae</name>
    <dbReference type="NCBI Taxonomy" id="2605694"/>
    <lineage>
        <taxon>Bacteria</taxon>
        <taxon>Pseudomonadati</taxon>
        <taxon>Planctomycetota</taxon>
        <taxon>Planctomycetia</taxon>
        <taxon>Pirellulales</taxon>
        <taxon>Pirellulaceae</taxon>
        <taxon>Roseiconus</taxon>
    </lineage>
</organism>